<dbReference type="Pfam" id="PF07686">
    <property type="entry name" value="V-set"/>
    <property type="match status" value="1"/>
</dbReference>
<dbReference type="InterPro" id="IPR050150">
    <property type="entry name" value="IgV_Light_Chain"/>
</dbReference>
<name>A0A3B4B7A6_9GOBI</name>
<reference evidence="2" key="2">
    <citation type="submission" date="2025-09" db="UniProtKB">
        <authorList>
            <consortium name="Ensembl"/>
        </authorList>
    </citation>
    <scope>IDENTIFICATION</scope>
</reference>
<dbReference type="InterPro" id="IPR013783">
    <property type="entry name" value="Ig-like_fold"/>
</dbReference>
<dbReference type="InterPro" id="IPR036179">
    <property type="entry name" value="Ig-like_dom_sf"/>
</dbReference>
<organism evidence="2 3">
    <name type="scientific">Periophthalmus magnuspinnatus</name>
    <dbReference type="NCBI Taxonomy" id="409849"/>
    <lineage>
        <taxon>Eukaryota</taxon>
        <taxon>Metazoa</taxon>
        <taxon>Chordata</taxon>
        <taxon>Craniata</taxon>
        <taxon>Vertebrata</taxon>
        <taxon>Euteleostomi</taxon>
        <taxon>Actinopterygii</taxon>
        <taxon>Neopterygii</taxon>
        <taxon>Teleostei</taxon>
        <taxon>Neoteleostei</taxon>
        <taxon>Acanthomorphata</taxon>
        <taxon>Gobiaria</taxon>
        <taxon>Gobiiformes</taxon>
        <taxon>Gobioidei</taxon>
        <taxon>Gobiidae</taxon>
        <taxon>Oxudercinae</taxon>
        <taxon>Periophthalmus</taxon>
    </lineage>
</organism>
<feature type="domain" description="Ig-like" evidence="1">
    <location>
        <begin position="18"/>
        <end position="111"/>
    </location>
</feature>
<evidence type="ECO:0000313" key="3">
    <source>
        <dbReference type="Proteomes" id="UP000261520"/>
    </source>
</evidence>
<dbReference type="PROSITE" id="PS50835">
    <property type="entry name" value="IG_LIKE"/>
    <property type="match status" value="1"/>
</dbReference>
<accession>A0A3B4B7A6</accession>
<protein>
    <recommendedName>
        <fullName evidence="1">Ig-like domain-containing protein</fullName>
    </recommendedName>
</protein>
<sequence length="128" mass="14172">MDLQHLAKLTKTFGASRGEVTVSQAGAVRAALGDTVTIRCTTSVNVYYHSSSGHYLHWYQQKDGEPPKALIYYTSNRASDVPSRFSGSGSGSDFTLTISGVQPEDFAVYYCKGEFDIQYNERKSWAKI</sequence>
<dbReference type="Ensembl" id="ENSPMGT00000026016.1">
    <property type="protein sequence ID" value="ENSPMGP00000024419.1"/>
    <property type="gene ID" value="ENSPMGG00000019751.1"/>
</dbReference>
<dbReference type="AlphaFoldDB" id="A0A3B4B7A6"/>
<evidence type="ECO:0000313" key="2">
    <source>
        <dbReference type="Ensembl" id="ENSPMGP00000024419.1"/>
    </source>
</evidence>
<dbReference type="SMART" id="SM00409">
    <property type="entry name" value="IG"/>
    <property type="match status" value="1"/>
</dbReference>
<dbReference type="FunFam" id="2.60.40.10:FF:001230">
    <property type="entry name" value="Immunoglobulin kappa variable 8-16"/>
    <property type="match status" value="1"/>
</dbReference>
<dbReference type="InterPro" id="IPR003599">
    <property type="entry name" value="Ig_sub"/>
</dbReference>
<dbReference type="PANTHER" id="PTHR23267">
    <property type="entry name" value="IMMUNOGLOBULIN LIGHT CHAIN"/>
    <property type="match status" value="1"/>
</dbReference>
<dbReference type="InterPro" id="IPR007110">
    <property type="entry name" value="Ig-like_dom"/>
</dbReference>
<reference evidence="2" key="1">
    <citation type="submission" date="2025-08" db="UniProtKB">
        <authorList>
            <consortium name="Ensembl"/>
        </authorList>
    </citation>
    <scope>IDENTIFICATION</scope>
</reference>
<dbReference type="SMART" id="SM00406">
    <property type="entry name" value="IGv"/>
    <property type="match status" value="1"/>
</dbReference>
<proteinExistence type="predicted"/>
<keyword evidence="3" id="KW-1185">Reference proteome</keyword>
<dbReference type="SUPFAM" id="SSF48726">
    <property type="entry name" value="Immunoglobulin"/>
    <property type="match status" value="1"/>
</dbReference>
<dbReference type="Proteomes" id="UP000261520">
    <property type="component" value="Unplaced"/>
</dbReference>
<dbReference type="STRING" id="409849.ENSPMGP00000024419"/>
<evidence type="ECO:0000259" key="1">
    <source>
        <dbReference type="PROSITE" id="PS50835"/>
    </source>
</evidence>
<dbReference type="Gene3D" id="2.60.40.10">
    <property type="entry name" value="Immunoglobulins"/>
    <property type="match status" value="1"/>
</dbReference>
<dbReference type="InterPro" id="IPR013106">
    <property type="entry name" value="Ig_V-set"/>
</dbReference>